<evidence type="ECO:0008006" key="4">
    <source>
        <dbReference type="Google" id="ProtNLM"/>
    </source>
</evidence>
<evidence type="ECO:0000313" key="2">
    <source>
        <dbReference type="EMBL" id="MFC6039281.1"/>
    </source>
</evidence>
<gene>
    <name evidence="2" type="ORF">ACFPYN_07490</name>
</gene>
<dbReference type="RefSeq" id="WP_377733358.1">
    <property type="nucleotide sequence ID" value="NZ_JBHSRI010000007.1"/>
</dbReference>
<dbReference type="EMBL" id="JBHSRI010000007">
    <property type="protein sequence ID" value="MFC6039281.1"/>
    <property type="molecule type" value="Genomic_DNA"/>
</dbReference>
<dbReference type="Proteomes" id="UP001596170">
    <property type="component" value="Unassembled WGS sequence"/>
</dbReference>
<reference evidence="3" key="1">
    <citation type="journal article" date="2019" name="Int. J. Syst. Evol. Microbiol.">
        <title>The Global Catalogue of Microorganisms (GCM) 10K type strain sequencing project: providing services to taxonomists for standard genome sequencing and annotation.</title>
        <authorList>
            <consortium name="The Broad Institute Genomics Platform"/>
            <consortium name="The Broad Institute Genome Sequencing Center for Infectious Disease"/>
            <person name="Wu L."/>
            <person name="Ma J."/>
        </authorList>
    </citation>
    <scope>NUCLEOTIDE SEQUENCE [LARGE SCALE GENOMIC DNA]</scope>
    <source>
        <strain evidence="3">CCUG 54527</strain>
    </source>
</reference>
<protein>
    <recommendedName>
        <fullName evidence="4">Lipoprotein</fullName>
    </recommendedName>
</protein>
<proteinExistence type="predicted"/>
<accession>A0ABW1L760</accession>
<feature type="coiled-coil region" evidence="1">
    <location>
        <begin position="19"/>
        <end position="56"/>
    </location>
</feature>
<evidence type="ECO:0000313" key="3">
    <source>
        <dbReference type="Proteomes" id="UP001596170"/>
    </source>
</evidence>
<keyword evidence="3" id="KW-1185">Reference proteome</keyword>
<keyword evidence="1" id="KW-0175">Coiled coil</keyword>
<sequence>MNKKLLWLLFVVCLIGCEKEEVEKIVVKEQEEIVVKEQEEDVIKEQEEVIVKEQKEVVVKEKPVEKQPQLVTPVLPKQLSKQEVNALVDMARETQWKVFDSEFYTINQVKEIYSPHFTEAFIDRFIFERMTESQVDGETKYSVPGSDDNHLIIWGNAYSWTDKTNIEYYQENNINFIKVSEYKISELYGDFVFVIIFKEIDGNYKIENVIYEWE</sequence>
<evidence type="ECO:0000256" key="1">
    <source>
        <dbReference type="SAM" id="Coils"/>
    </source>
</evidence>
<organism evidence="2 3">
    <name type="scientific">Paenisporosarcina macmurdoensis</name>
    <dbReference type="NCBI Taxonomy" id="212659"/>
    <lineage>
        <taxon>Bacteria</taxon>
        <taxon>Bacillati</taxon>
        <taxon>Bacillota</taxon>
        <taxon>Bacilli</taxon>
        <taxon>Bacillales</taxon>
        <taxon>Caryophanaceae</taxon>
        <taxon>Paenisporosarcina</taxon>
    </lineage>
</organism>
<name>A0ABW1L760_9BACL</name>
<comment type="caution">
    <text evidence="2">The sequence shown here is derived from an EMBL/GenBank/DDBJ whole genome shotgun (WGS) entry which is preliminary data.</text>
</comment>